<dbReference type="InterPro" id="IPR020602">
    <property type="entry name" value="GTP_CycHdrlase_I_dom"/>
</dbReference>
<evidence type="ECO:0000256" key="3">
    <source>
        <dbReference type="ARBA" id="ARBA00008085"/>
    </source>
</evidence>
<dbReference type="FunFam" id="3.30.1130.10:FF:000001">
    <property type="entry name" value="GTP cyclohydrolase 1"/>
    <property type="match status" value="1"/>
</dbReference>
<dbReference type="Pfam" id="PF01227">
    <property type="entry name" value="GTP_cyclohydroI"/>
    <property type="match status" value="1"/>
</dbReference>
<sequence>MQESFENSVKNMLTIIGEDPNREGLLKTPERVFKAFKFLTSGYDEDPKEVLGDALFTSSNNEMVLMRNIEFYSLCEHHLLPIIGRVHVAYIPNGKVVGLSKIPRMVNIYARRLQIQEQMTEQIAKALEDVIAPKGVGVVVEARHMCVEMRGVQKINSTTTTSALRGCFIKNADTRREFFSLINSPRETHF</sequence>
<keyword evidence="6" id="KW-0547">Nucleotide-binding</keyword>
<dbReference type="InterPro" id="IPR018234">
    <property type="entry name" value="GTP_CycHdrlase_I_CS"/>
</dbReference>
<evidence type="ECO:0000256" key="2">
    <source>
        <dbReference type="ARBA" id="ARBA00005080"/>
    </source>
</evidence>
<dbReference type="InterPro" id="IPR043133">
    <property type="entry name" value="GTP-CH-I_C/QueF"/>
</dbReference>
<dbReference type="PANTHER" id="PTHR11109:SF7">
    <property type="entry name" value="GTP CYCLOHYDROLASE 1"/>
    <property type="match status" value="1"/>
</dbReference>
<dbReference type="GO" id="GO:0008270">
    <property type="term" value="F:zinc ion binding"/>
    <property type="evidence" value="ECO:0007669"/>
    <property type="project" value="UniProtKB-UniRule"/>
</dbReference>
<feature type="binding site" evidence="6">
    <location>
        <position position="75"/>
    </location>
    <ligand>
        <name>Zn(2+)</name>
        <dbReference type="ChEBI" id="CHEBI:29105"/>
    </ligand>
</feature>
<dbReference type="GO" id="GO:0006730">
    <property type="term" value="P:one-carbon metabolic process"/>
    <property type="evidence" value="ECO:0007669"/>
    <property type="project" value="UniProtKB-UniRule"/>
</dbReference>
<proteinExistence type="inferred from homology"/>
<keyword evidence="6" id="KW-0862">Zinc</keyword>
<evidence type="ECO:0000256" key="5">
    <source>
        <dbReference type="ARBA" id="ARBA00022801"/>
    </source>
</evidence>
<reference evidence="9" key="1">
    <citation type="submission" date="2015-08" db="EMBL/GenBank/DDBJ databases">
        <title>Comparative genomics of the Campylobacter concisus group.</title>
        <authorList>
            <person name="Miller W.G."/>
            <person name="Yee E."/>
            <person name="Chapman M.H."/>
            <person name="Huynh S."/>
            <person name="Bono J.L."/>
            <person name="On S.L.W."/>
            <person name="St Leger J."/>
            <person name="Foster G."/>
            <person name="Parker C.T."/>
        </authorList>
    </citation>
    <scope>NUCLEOTIDE SEQUENCE [LARGE SCALE GENOMIC DNA]</scope>
    <source>
        <strain evidence="9">ATCC 33237</strain>
    </source>
</reference>
<dbReference type="GO" id="GO:0006729">
    <property type="term" value="P:tetrahydrobiopterin biosynthetic process"/>
    <property type="evidence" value="ECO:0007669"/>
    <property type="project" value="TreeGrafter"/>
</dbReference>
<dbReference type="SUPFAM" id="SSF55620">
    <property type="entry name" value="Tetrahydrobiopterin biosynthesis enzymes-like"/>
    <property type="match status" value="1"/>
</dbReference>
<feature type="binding site" evidence="6">
    <location>
        <position position="78"/>
    </location>
    <ligand>
        <name>Zn(2+)</name>
        <dbReference type="ChEBI" id="CHEBI:29105"/>
    </ligand>
</feature>
<keyword evidence="5 6" id="KW-0378">Hydrolase</keyword>
<dbReference type="EC" id="3.5.4.16" evidence="6"/>
<dbReference type="GO" id="GO:0003934">
    <property type="term" value="F:GTP cyclohydrolase I activity"/>
    <property type="evidence" value="ECO:0007669"/>
    <property type="project" value="UniProtKB-UniRule"/>
</dbReference>
<dbReference type="EMBL" id="CP012541">
    <property type="protein sequence ID" value="ALF46902.1"/>
    <property type="molecule type" value="Genomic_DNA"/>
</dbReference>
<dbReference type="GeneID" id="28661849"/>
<dbReference type="Gene3D" id="3.30.1130.10">
    <property type="match status" value="1"/>
</dbReference>
<protein>
    <recommendedName>
        <fullName evidence="6">GTP cyclohydrolase 1</fullName>
        <ecNumber evidence="6">3.5.4.16</ecNumber>
    </recommendedName>
    <alternativeName>
        <fullName evidence="6">GTP cyclohydrolase I</fullName>
        <shortName evidence="6">GTP-CH-I</shortName>
    </alternativeName>
</protein>
<dbReference type="UniPathway" id="UPA00848">
    <property type="reaction ID" value="UER00151"/>
</dbReference>
<keyword evidence="6" id="KW-0342">GTP-binding</keyword>
<feature type="binding site" evidence="6">
    <location>
        <position position="146"/>
    </location>
    <ligand>
        <name>Zn(2+)</name>
        <dbReference type="ChEBI" id="CHEBI:29105"/>
    </ligand>
</feature>
<dbReference type="NCBIfam" id="TIGR00063">
    <property type="entry name" value="folE"/>
    <property type="match status" value="1"/>
</dbReference>
<dbReference type="GO" id="GO:0005525">
    <property type="term" value="F:GTP binding"/>
    <property type="evidence" value="ECO:0007669"/>
    <property type="project" value="UniProtKB-KW"/>
</dbReference>
<comment type="pathway">
    <text evidence="2 6">Cofactor biosynthesis; 7,8-dihydroneopterin triphosphate biosynthesis; 7,8-dihydroneopterin triphosphate from GTP: step 1/1.</text>
</comment>
<dbReference type="Proteomes" id="UP000066049">
    <property type="component" value="Chromosome"/>
</dbReference>
<dbReference type="GO" id="GO:0005737">
    <property type="term" value="C:cytoplasm"/>
    <property type="evidence" value="ECO:0007669"/>
    <property type="project" value="TreeGrafter"/>
</dbReference>
<dbReference type="HAMAP" id="MF_00223">
    <property type="entry name" value="FolE"/>
    <property type="match status" value="1"/>
</dbReference>
<evidence type="ECO:0000256" key="4">
    <source>
        <dbReference type="ARBA" id="ARBA00022563"/>
    </source>
</evidence>
<comment type="catalytic activity">
    <reaction evidence="1 6">
        <text>GTP + H2O = 7,8-dihydroneopterin 3'-triphosphate + formate + H(+)</text>
        <dbReference type="Rhea" id="RHEA:17473"/>
        <dbReference type="ChEBI" id="CHEBI:15377"/>
        <dbReference type="ChEBI" id="CHEBI:15378"/>
        <dbReference type="ChEBI" id="CHEBI:15740"/>
        <dbReference type="ChEBI" id="CHEBI:37565"/>
        <dbReference type="ChEBI" id="CHEBI:58462"/>
        <dbReference type="EC" id="3.5.4.16"/>
    </reaction>
</comment>
<dbReference type="NCBIfam" id="NF006826">
    <property type="entry name" value="PRK09347.1-3"/>
    <property type="match status" value="1"/>
</dbReference>
<accession>A0A0M3V209</accession>
<evidence type="ECO:0000256" key="6">
    <source>
        <dbReference type="HAMAP-Rule" id="MF_00223"/>
    </source>
</evidence>
<keyword evidence="6" id="KW-0479">Metal-binding</keyword>
<dbReference type="PANTHER" id="PTHR11109">
    <property type="entry name" value="GTP CYCLOHYDROLASE I"/>
    <property type="match status" value="1"/>
</dbReference>
<dbReference type="GO" id="GO:0046654">
    <property type="term" value="P:tetrahydrofolate biosynthetic process"/>
    <property type="evidence" value="ECO:0007669"/>
    <property type="project" value="UniProtKB-UniRule"/>
</dbReference>
<name>A0A0M3V209_9BACT</name>
<evidence type="ECO:0000259" key="7">
    <source>
        <dbReference type="Pfam" id="PF01227"/>
    </source>
</evidence>
<dbReference type="PATRIC" id="fig|199.248.peg.205"/>
<evidence type="ECO:0000313" key="8">
    <source>
        <dbReference type="EMBL" id="ALF46902.1"/>
    </source>
</evidence>
<dbReference type="RefSeq" id="WP_054196006.1">
    <property type="nucleotide sequence ID" value="NZ_CABMKQ010000024.1"/>
</dbReference>
<keyword evidence="4 6" id="KW-0554">One-carbon metabolism</keyword>
<evidence type="ECO:0000256" key="1">
    <source>
        <dbReference type="ARBA" id="ARBA00001052"/>
    </source>
</evidence>
<dbReference type="PROSITE" id="PS00859">
    <property type="entry name" value="GTP_CYCLOHYDROL_1_1"/>
    <property type="match status" value="1"/>
</dbReference>
<dbReference type="AlphaFoldDB" id="A0A0M3V209"/>
<comment type="similarity">
    <text evidence="3 6">Belongs to the GTP cyclohydrolase I family.</text>
</comment>
<comment type="subunit">
    <text evidence="6">Homopolymer.</text>
</comment>
<dbReference type="InterPro" id="IPR043134">
    <property type="entry name" value="GTP-CH-I_N"/>
</dbReference>
<dbReference type="Gene3D" id="1.10.286.10">
    <property type="match status" value="1"/>
</dbReference>
<evidence type="ECO:0000313" key="9">
    <source>
        <dbReference type="Proteomes" id="UP000066049"/>
    </source>
</evidence>
<dbReference type="KEGG" id="ccoc:CCON33237_0181"/>
<dbReference type="NCBIfam" id="NF006825">
    <property type="entry name" value="PRK09347.1-2"/>
    <property type="match status" value="1"/>
</dbReference>
<gene>
    <name evidence="6 8" type="primary">folE</name>
    <name evidence="8" type="ORF">CCON33237_0181</name>
</gene>
<feature type="domain" description="GTP cyclohydrolase I" evidence="7">
    <location>
        <begin position="6"/>
        <end position="182"/>
    </location>
</feature>
<organism evidence="8 9">
    <name type="scientific">Campylobacter concisus</name>
    <dbReference type="NCBI Taxonomy" id="199"/>
    <lineage>
        <taxon>Bacteria</taxon>
        <taxon>Pseudomonadati</taxon>
        <taxon>Campylobacterota</taxon>
        <taxon>Epsilonproteobacteria</taxon>
        <taxon>Campylobacterales</taxon>
        <taxon>Campylobacteraceae</taxon>
        <taxon>Campylobacter</taxon>
    </lineage>
</organism>
<dbReference type="InterPro" id="IPR001474">
    <property type="entry name" value="GTP_CycHdrlase_I"/>
</dbReference>